<evidence type="ECO:0000313" key="2">
    <source>
        <dbReference type="EMBL" id="VDM29376.1"/>
    </source>
</evidence>
<evidence type="ECO:0000313" key="4">
    <source>
        <dbReference type="WBParaSite" id="TCNE_0000365901-mRNA-1"/>
    </source>
</evidence>
<dbReference type="EMBL" id="UYWY01004933">
    <property type="protein sequence ID" value="VDM29376.1"/>
    <property type="molecule type" value="Genomic_DNA"/>
</dbReference>
<evidence type="ECO:0000256" key="1">
    <source>
        <dbReference type="SAM" id="MobiDB-lite"/>
    </source>
</evidence>
<dbReference type="Proteomes" id="UP000050794">
    <property type="component" value="Unassembled WGS sequence"/>
</dbReference>
<organism evidence="3 4">
    <name type="scientific">Toxocara canis</name>
    <name type="common">Canine roundworm</name>
    <dbReference type="NCBI Taxonomy" id="6265"/>
    <lineage>
        <taxon>Eukaryota</taxon>
        <taxon>Metazoa</taxon>
        <taxon>Ecdysozoa</taxon>
        <taxon>Nematoda</taxon>
        <taxon>Chromadorea</taxon>
        <taxon>Rhabditida</taxon>
        <taxon>Spirurina</taxon>
        <taxon>Ascaridomorpha</taxon>
        <taxon>Ascaridoidea</taxon>
        <taxon>Toxocaridae</taxon>
        <taxon>Toxocara</taxon>
    </lineage>
</organism>
<protein>
    <submittedName>
        <fullName evidence="2 4">Uncharacterized protein</fullName>
    </submittedName>
</protein>
<reference evidence="2 3" key="2">
    <citation type="submission" date="2018-11" db="EMBL/GenBank/DDBJ databases">
        <authorList>
            <consortium name="Pathogen Informatics"/>
        </authorList>
    </citation>
    <scope>NUCLEOTIDE SEQUENCE [LARGE SCALE GENOMIC DNA]</scope>
</reference>
<keyword evidence="3" id="KW-1185">Reference proteome</keyword>
<dbReference type="WBParaSite" id="TCNE_0000365901-mRNA-1">
    <property type="protein sequence ID" value="TCNE_0000365901-mRNA-1"/>
    <property type="gene ID" value="TCNE_0000365901"/>
</dbReference>
<evidence type="ECO:0000313" key="3">
    <source>
        <dbReference type="Proteomes" id="UP000050794"/>
    </source>
</evidence>
<accession>A0A183U589</accession>
<feature type="compositionally biased region" description="Polar residues" evidence="1">
    <location>
        <begin position="45"/>
        <end position="64"/>
    </location>
</feature>
<name>A0A183U589_TOXCA</name>
<proteinExistence type="predicted"/>
<gene>
    <name evidence="2" type="ORF">TCNE_LOCUS3659</name>
</gene>
<sequence>MAFGFGIGVNANQLLYQVDEERTMKEQKIKESISWPVIIEQMRNAGQQEAETSGGTSLLKSVASNKGKPIKSEKETTESDNDEDEALQERDTWSESEHSSSSSDEFIDVHEPCTSFPKANPLSTSISAAIDLSEPIREDEEVNATI</sequence>
<dbReference type="AlphaFoldDB" id="A0A183U589"/>
<reference evidence="4" key="1">
    <citation type="submission" date="2016-06" db="UniProtKB">
        <authorList>
            <consortium name="WormBaseParasite"/>
        </authorList>
    </citation>
    <scope>IDENTIFICATION</scope>
</reference>
<feature type="compositionally biased region" description="Basic and acidic residues" evidence="1">
    <location>
        <begin position="87"/>
        <end position="98"/>
    </location>
</feature>
<feature type="region of interest" description="Disordered" evidence="1">
    <location>
        <begin position="45"/>
        <end position="123"/>
    </location>
</feature>